<feature type="domain" description="DUF4142" evidence="2">
    <location>
        <begin position="49"/>
        <end position="182"/>
    </location>
</feature>
<evidence type="ECO:0000313" key="3">
    <source>
        <dbReference type="EMBL" id="RFS18879.1"/>
    </source>
</evidence>
<dbReference type="Gene3D" id="1.20.1260.10">
    <property type="match status" value="1"/>
</dbReference>
<sequence length="191" mass="21106">MRKLIILSVACLSIWFLQSCGNGGNKQSETPADSAQNINEVVKPVDEHSSQFAVEAATGSMMEVAFGKLAQEKATNERVKAFGAMMVNDHSRLEDEIKSIASKKNITLPADLSEETKKHMEELGKKSGKDFDKSYIDMMVDDHEKDVKAFEKASEDLTDVDLKAWAGNTLPTLKMHLDSAKAVKEALKKMK</sequence>
<dbReference type="Proteomes" id="UP000260644">
    <property type="component" value="Unassembled WGS sequence"/>
</dbReference>
<dbReference type="OrthoDB" id="883203at2"/>
<feature type="chain" id="PRO_5017752538" evidence="1">
    <location>
        <begin position="22"/>
        <end position="191"/>
    </location>
</feature>
<keyword evidence="4" id="KW-1185">Reference proteome</keyword>
<dbReference type="Pfam" id="PF13628">
    <property type="entry name" value="DUF4142"/>
    <property type="match status" value="1"/>
</dbReference>
<accession>A0A3E1Y2G2</accession>
<evidence type="ECO:0000313" key="4">
    <source>
        <dbReference type="Proteomes" id="UP000260644"/>
    </source>
</evidence>
<evidence type="ECO:0000259" key="2">
    <source>
        <dbReference type="Pfam" id="PF13628"/>
    </source>
</evidence>
<comment type="caution">
    <text evidence="3">The sequence shown here is derived from an EMBL/GenBank/DDBJ whole genome shotgun (WGS) entry which is preliminary data.</text>
</comment>
<feature type="signal peptide" evidence="1">
    <location>
        <begin position="1"/>
        <end position="21"/>
    </location>
</feature>
<dbReference type="InterPro" id="IPR025419">
    <property type="entry name" value="DUF4142"/>
</dbReference>
<dbReference type="PROSITE" id="PS51257">
    <property type="entry name" value="PROKAR_LIPOPROTEIN"/>
    <property type="match status" value="1"/>
</dbReference>
<reference evidence="3 4" key="1">
    <citation type="submission" date="2018-07" db="EMBL/GenBank/DDBJ databases">
        <title>Chitinophaga K2CV101002-2 sp. nov., isolated from a monsoon evergreen broad-leaved forest soil.</title>
        <authorList>
            <person name="Lv Y."/>
        </authorList>
    </citation>
    <scope>NUCLEOTIDE SEQUENCE [LARGE SCALE GENOMIC DNA]</scope>
    <source>
        <strain evidence="3 4">GDMCC 1.1288</strain>
    </source>
</reference>
<organism evidence="3 4">
    <name type="scientific">Chitinophaga silvatica</name>
    <dbReference type="NCBI Taxonomy" id="2282649"/>
    <lineage>
        <taxon>Bacteria</taxon>
        <taxon>Pseudomonadati</taxon>
        <taxon>Bacteroidota</taxon>
        <taxon>Chitinophagia</taxon>
        <taxon>Chitinophagales</taxon>
        <taxon>Chitinophagaceae</taxon>
        <taxon>Chitinophaga</taxon>
    </lineage>
</organism>
<gene>
    <name evidence="3" type="ORF">DVR12_26230</name>
</gene>
<keyword evidence="1" id="KW-0732">Signal</keyword>
<evidence type="ECO:0000256" key="1">
    <source>
        <dbReference type="SAM" id="SignalP"/>
    </source>
</evidence>
<dbReference type="AlphaFoldDB" id="A0A3E1Y2G2"/>
<name>A0A3E1Y2G2_9BACT</name>
<dbReference type="PANTHER" id="PTHR38593:SF1">
    <property type="entry name" value="BLR2558 PROTEIN"/>
    <property type="match status" value="1"/>
</dbReference>
<dbReference type="PANTHER" id="PTHR38593">
    <property type="entry name" value="BLR2558 PROTEIN"/>
    <property type="match status" value="1"/>
</dbReference>
<protein>
    <submittedName>
        <fullName evidence="3">DUF4142 domain-containing protein</fullName>
    </submittedName>
</protein>
<dbReference type="InterPro" id="IPR012347">
    <property type="entry name" value="Ferritin-like"/>
</dbReference>
<dbReference type="RefSeq" id="WP_116978781.1">
    <property type="nucleotide sequence ID" value="NZ_QPMM01000018.1"/>
</dbReference>
<proteinExistence type="predicted"/>
<dbReference type="EMBL" id="QPMM01000018">
    <property type="protein sequence ID" value="RFS18879.1"/>
    <property type="molecule type" value="Genomic_DNA"/>
</dbReference>